<dbReference type="Proteomes" id="UP001515480">
    <property type="component" value="Unassembled WGS sequence"/>
</dbReference>
<feature type="region of interest" description="Disordered" evidence="1">
    <location>
        <begin position="90"/>
        <end position="132"/>
    </location>
</feature>
<keyword evidence="3" id="KW-1185">Reference proteome</keyword>
<comment type="caution">
    <text evidence="2">The sequence shown here is derived from an EMBL/GenBank/DDBJ whole genome shotgun (WGS) entry which is preliminary data.</text>
</comment>
<dbReference type="EMBL" id="JBGBPQ010000014">
    <property type="protein sequence ID" value="KAL1511565.1"/>
    <property type="molecule type" value="Genomic_DNA"/>
</dbReference>
<proteinExistence type="predicted"/>
<evidence type="ECO:0000313" key="2">
    <source>
        <dbReference type="EMBL" id="KAL1511565.1"/>
    </source>
</evidence>
<gene>
    <name evidence="2" type="ORF">AB1Y20_006359</name>
</gene>
<name>A0AB34J4J2_PRYPA</name>
<dbReference type="AlphaFoldDB" id="A0AB34J4J2"/>
<accession>A0AB34J4J2</accession>
<feature type="region of interest" description="Disordered" evidence="1">
    <location>
        <begin position="193"/>
        <end position="217"/>
    </location>
</feature>
<feature type="region of interest" description="Disordered" evidence="1">
    <location>
        <begin position="1"/>
        <end position="28"/>
    </location>
</feature>
<reference evidence="2 3" key="1">
    <citation type="journal article" date="2024" name="Science">
        <title>Giant polyketide synthase enzymes in the biosynthesis of giant marine polyether toxins.</title>
        <authorList>
            <person name="Fallon T.R."/>
            <person name="Shende V.V."/>
            <person name="Wierzbicki I.H."/>
            <person name="Pendleton A.L."/>
            <person name="Watervoot N.F."/>
            <person name="Auber R.P."/>
            <person name="Gonzalez D.J."/>
            <person name="Wisecaver J.H."/>
            <person name="Moore B.S."/>
        </authorList>
    </citation>
    <scope>NUCLEOTIDE SEQUENCE [LARGE SCALE GENOMIC DNA]</scope>
    <source>
        <strain evidence="2 3">12B1</strain>
    </source>
</reference>
<sequence length="267" mass="28680">MAITPAAVGEGARSGKFNEDEKDEVDRHALQSDTASFHFPRLKANLLPPPLADGLLAFHSLATTHRPDSTPERPSADLVLTMLRGIIRSSSHRTDGGWGRPAPSREPRSARQLEEPPRAPPSSSPSERAAAVPTTPTWAFMNPFCTPCPDYGRLPAACVGTQYPWGAYEHTVVEMFAEEATGALQLEPVRALSPTPSEAASRPRQLRSEPRAAAPPRGFACDALEDVALQVESDEEEAVGLPSCGQVAGKHAVIRAGDAQPRVLRRC</sequence>
<organism evidence="2 3">
    <name type="scientific">Prymnesium parvum</name>
    <name type="common">Toxic golden alga</name>
    <dbReference type="NCBI Taxonomy" id="97485"/>
    <lineage>
        <taxon>Eukaryota</taxon>
        <taxon>Haptista</taxon>
        <taxon>Haptophyta</taxon>
        <taxon>Prymnesiophyceae</taxon>
        <taxon>Prymnesiales</taxon>
        <taxon>Prymnesiaceae</taxon>
        <taxon>Prymnesium</taxon>
    </lineage>
</organism>
<evidence type="ECO:0000313" key="3">
    <source>
        <dbReference type="Proteomes" id="UP001515480"/>
    </source>
</evidence>
<protein>
    <submittedName>
        <fullName evidence="2">Uncharacterized protein</fullName>
    </submittedName>
</protein>
<feature type="compositionally biased region" description="Basic and acidic residues" evidence="1">
    <location>
        <begin position="16"/>
        <end position="28"/>
    </location>
</feature>
<evidence type="ECO:0000256" key="1">
    <source>
        <dbReference type="SAM" id="MobiDB-lite"/>
    </source>
</evidence>
<feature type="compositionally biased region" description="Basic and acidic residues" evidence="1">
    <location>
        <begin position="103"/>
        <end position="117"/>
    </location>
</feature>